<keyword evidence="6" id="KW-1185">Reference proteome</keyword>
<dbReference type="GO" id="GO:0033499">
    <property type="term" value="P:galactose catabolic process via UDP-galactose, Leloir pathway"/>
    <property type="evidence" value="ECO:0007669"/>
    <property type="project" value="TreeGrafter"/>
</dbReference>
<dbReference type="STRING" id="205917.A0A4Y9XVK1"/>
<dbReference type="InterPro" id="IPR008183">
    <property type="entry name" value="Aldose_1/G6P_1-epimerase"/>
</dbReference>
<dbReference type="SUPFAM" id="SSF74650">
    <property type="entry name" value="Galactose mutarotase-like"/>
    <property type="match status" value="2"/>
</dbReference>
<accession>A0A4Y9XVK1</accession>
<protein>
    <recommendedName>
        <fullName evidence="7">Galactose mutarotase-like protein</fullName>
    </recommendedName>
</protein>
<dbReference type="PANTHER" id="PTHR10091">
    <property type="entry name" value="ALDOSE-1-EPIMERASE"/>
    <property type="match status" value="1"/>
</dbReference>
<dbReference type="GO" id="GO:0004034">
    <property type="term" value="F:aldose 1-epimerase activity"/>
    <property type="evidence" value="ECO:0007669"/>
    <property type="project" value="TreeGrafter"/>
</dbReference>
<evidence type="ECO:0000313" key="6">
    <source>
        <dbReference type="Proteomes" id="UP000298327"/>
    </source>
</evidence>
<reference evidence="5 6" key="1">
    <citation type="submission" date="2019-02" db="EMBL/GenBank/DDBJ databases">
        <title>Genome sequencing of the rare red list fungi Dentipellis fragilis.</title>
        <authorList>
            <person name="Buettner E."/>
            <person name="Kellner H."/>
        </authorList>
    </citation>
    <scope>NUCLEOTIDE SEQUENCE [LARGE SCALE GENOMIC DNA]</scope>
    <source>
        <strain evidence="5 6">DSM 105465</strain>
    </source>
</reference>
<comment type="caution">
    <text evidence="5">The sequence shown here is derived from an EMBL/GenBank/DDBJ whole genome shotgun (WGS) entry which is preliminary data.</text>
</comment>
<dbReference type="GO" id="GO:0006006">
    <property type="term" value="P:glucose metabolic process"/>
    <property type="evidence" value="ECO:0007669"/>
    <property type="project" value="TreeGrafter"/>
</dbReference>
<feature type="chain" id="PRO_5021217510" description="Galactose mutarotase-like protein" evidence="4">
    <location>
        <begin position="19"/>
        <end position="433"/>
    </location>
</feature>
<dbReference type="CDD" id="cd09019">
    <property type="entry name" value="galactose_mutarotase_like"/>
    <property type="match status" value="1"/>
</dbReference>
<evidence type="ECO:0000256" key="3">
    <source>
        <dbReference type="ARBA" id="ARBA00023277"/>
    </source>
</evidence>
<evidence type="ECO:0000256" key="2">
    <source>
        <dbReference type="ARBA" id="ARBA00023235"/>
    </source>
</evidence>
<dbReference type="Pfam" id="PF01263">
    <property type="entry name" value="Aldose_epim"/>
    <property type="match status" value="2"/>
</dbReference>
<feature type="signal peptide" evidence="4">
    <location>
        <begin position="1"/>
        <end position="18"/>
    </location>
</feature>
<keyword evidence="4" id="KW-0732">Signal</keyword>
<dbReference type="PANTHER" id="PTHR10091:SF6">
    <property type="entry name" value="1-EPIMERASE, PUTATIVE (AFU_ORTHOLOGUE AFUA_3G13240)-RELATED"/>
    <property type="match status" value="1"/>
</dbReference>
<dbReference type="GO" id="GO:0030246">
    <property type="term" value="F:carbohydrate binding"/>
    <property type="evidence" value="ECO:0007669"/>
    <property type="project" value="InterPro"/>
</dbReference>
<evidence type="ECO:0000256" key="4">
    <source>
        <dbReference type="SAM" id="SignalP"/>
    </source>
</evidence>
<name>A0A4Y9XVK1_9AGAM</name>
<keyword evidence="3" id="KW-0119">Carbohydrate metabolism</keyword>
<sequence length="433" mass="47082">MLLFKLAGLVALASSVAAQLDDHEAWPFDVTTISSPDGSVTAKFVSLGATVVELYVKDRDGQSLDVVPSYDDPSRLLTDSGHPVFNAIVGRYANRIKNGQLPHNASRNPGSLLTLLFVRTGRFTVPPTRNPPANGPGVYHIPTNAGPNTLHGGTLGWDRRNWTIVDKNATSVTYHHLDTADEGFPGYVDAYVTHSVDNGQLRSQVHATASAQTPIMVTQHMYWNLDGFRTSTSDWNTANILDHTLYLDSSRYLQMDADGIPTGDILSVAGTPLDFRAPTTIGARFDQAKGVSGHYVLIVNGLGLIDIVCTDCQGYDNCWIYDKPEEQTQGVSLWSDFSGIRLDITTNMPATQVYTSNGLSVPRKAVHGGPSLSYGSHSAVAIEQQGWVDAINNPQWGVDQIYGPGKDFAWSTTYRFSNFAKGAHLSILSSEHE</sequence>
<evidence type="ECO:0008006" key="7">
    <source>
        <dbReference type="Google" id="ProtNLM"/>
    </source>
</evidence>
<dbReference type="InterPro" id="IPR047215">
    <property type="entry name" value="Galactose_mutarotase-like"/>
</dbReference>
<evidence type="ECO:0000313" key="5">
    <source>
        <dbReference type="EMBL" id="TFY52559.1"/>
    </source>
</evidence>
<dbReference type="EMBL" id="SEOQ01001286">
    <property type="protein sequence ID" value="TFY52559.1"/>
    <property type="molecule type" value="Genomic_DNA"/>
</dbReference>
<dbReference type="Gene3D" id="2.70.98.10">
    <property type="match status" value="1"/>
</dbReference>
<dbReference type="AlphaFoldDB" id="A0A4Y9XVK1"/>
<proteinExistence type="inferred from homology"/>
<organism evidence="5 6">
    <name type="scientific">Dentipellis fragilis</name>
    <dbReference type="NCBI Taxonomy" id="205917"/>
    <lineage>
        <taxon>Eukaryota</taxon>
        <taxon>Fungi</taxon>
        <taxon>Dikarya</taxon>
        <taxon>Basidiomycota</taxon>
        <taxon>Agaricomycotina</taxon>
        <taxon>Agaricomycetes</taxon>
        <taxon>Russulales</taxon>
        <taxon>Hericiaceae</taxon>
        <taxon>Dentipellis</taxon>
    </lineage>
</organism>
<dbReference type="InterPro" id="IPR011013">
    <property type="entry name" value="Gal_mutarotase_sf_dom"/>
</dbReference>
<dbReference type="Proteomes" id="UP000298327">
    <property type="component" value="Unassembled WGS sequence"/>
</dbReference>
<evidence type="ECO:0000256" key="1">
    <source>
        <dbReference type="ARBA" id="ARBA00006206"/>
    </source>
</evidence>
<comment type="similarity">
    <text evidence="1">Belongs to the aldose epimerase family.</text>
</comment>
<dbReference type="InterPro" id="IPR014718">
    <property type="entry name" value="GH-type_carb-bd"/>
</dbReference>
<keyword evidence="2" id="KW-0413">Isomerase</keyword>
<gene>
    <name evidence="5" type="ORF">EVG20_g10501</name>
</gene>
<dbReference type="OrthoDB" id="274691at2759"/>